<feature type="region of interest" description="Disordered" evidence="1">
    <location>
        <begin position="81"/>
        <end position="285"/>
    </location>
</feature>
<keyword evidence="3" id="KW-1185">Reference proteome</keyword>
<name>A0A0R1PRH9_9LACO</name>
<evidence type="ECO:0000313" key="3">
    <source>
        <dbReference type="Proteomes" id="UP000051155"/>
    </source>
</evidence>
<gene>
    <name evidence="2" type="ORF">FD20_GL001532</name>
</gene>
<feature type="compositionally biased region" description="Low complexity" evidence="1">
    <location>
        <begin position="255"/>
        <end position="266"/>
    </location>
</feature>
<dbReference type="STRING" id="1423812.FD20_GL001532"/>
<feature type="compositionally biased region" description="Polar residues" evidence="1">
    <location>
        <begin position="240"/>
        <end position="254"/>
    </location>
</feature>
<organism evidence="2 3">
    <name type="scientific">Liquorilactobacillus uvarum DSM 19971</name>
    <dbReference type="NCBI Taxonomy" id="1423812"/>
    <lineage>
        <taxon>Bacteria</taxon>
        <taxon>Bacillati</taxon>
        <taxon>Bacillota</taxon>
        <taxon>Bacilli</taxon>
        <taxon>Lactobacillales</taxon>
        <taxon>Lactobacillaceae</taxon>
        <taxon>Liquorilactobacillus</taxon>
    </lineage>
</organism>
<dbReference type="Proteomes" id="UP000051155">
    <property type="component" value="Unassembled WGS sequence"/>
</dbReference>
<proteinExistence type="predicted"/>
<protein>
    <submittedName>
        <fullName evidence="2">Serine-rich repeat protein</fullName>
    </submittedName>
</protein>
<accession>A0A0R1PRH9</accession>
<evidence type="ECO:0000313" key="2">
    <source>
        <dbReference type="EMBL" id="KRL35065.1"/>
    </source>
</evidence>
<evidence type="ECO:0000256" key="1">
    <source>
        <dbReference type="SAM" id="MobiDB-lite"/>
    </source>
</evidence>
<dbReference type="EMBL" id="AZEG01000034">
    <property type="protein sequence ID" value="KRL35065.1"/>
    <property type="molecule type" value="Genomic_DNA"/>
</dbReference>
<dbReference type="PATRIC" id="fig|1423812.3.peg.1630"/>
<dbReference type="AlphaFoldDB" id="A0A0R1PRH9"/>
<comment type="caution">
    <text evidence="2">The sequence shown here is derived from an EMBL/GenBank/DDBJ whole genome shotgun (WGS) entry which is preliminary data.</text>
</comment>
<reference evidence="2 3" key="1">
    <citation type="journal article" date="2015" name="Genome Announc.">
        <title>Expanding the biotechnology potential of lactobacilli through comparative genomics of 213 strains and associated genera.</title>
        <authorList>
            <person name="Sun Z."/>
            <person name="Harris H.M."/>
            <person name="McCann A."/>
            <person name="Guo C."/>
            <person name="Argimon S."/>
            <person name="Zhang W."/>
            <person name="Yang X."/>
            <person name="Jeffery I.B."/>
            <person name="Cooney J.C."/>
            <person name="Kagawa T.F."/>
            <person name="Liu W."/>
            <person name="Song Y."/>
            <person name="Salvetti E."/>
            <person name="Wrobel A."/>
            <person name="Rasinkangas P."/>
            <person name="Parkhill J."/>
            <person name="Rea M.C."/>
            <person name="O'Sullivan O."/>
            <person name="Ritari J."/>
            <person name="Douillard F.P."/>
            <person name="Paul Ross R."/>
            <person name="Yang R."/>
            <person name="Briner A.E."/>
            <person name="Felis G.E."/>
            <person name="de Vos W.M."/>
            <person name="Barrangou R."/>
            <person name="Klaenhammer T.R."/>
            <person name="Caufield P.W."/>
            <person name="Cui Y."/>
            <person name="Zhang H."/>
            <person name="O'Toole P.W."/>
        </authorList>
    </citation>
    <scope>NUCLEOTIDE SEQUENCE [LARGE SCALE GENOMIC DNA]</scope>
    <source>
        <strain evidence="2 3">DSM 19971</strain>
    </source>
</reference>
<feature type="compositionally biased region" description="Low complexity" evidence="1">
    <location>
        <begin position="83"/>
        <end position="239"/>
    </location>
</feature>
<sequence>MFCGKNLSRVDVQDVDLESKESLDSKSKGTLKLLASLGALAGGAFVSSSTVSADQVAGKTKTVSANTVLANKDTVQLSSNINSASGASTSGQSSESNTTSDSASQSTSTSESASTYKSSSQSESISVSESLSNSSASTSESTLASNSSSADKVSSTKDTSSTSVTSSMSNTTASSESAVSSSASSSENNTVGNSESAISAKSLSSASSTSTNSEGIASTTNAASTTSSAMASSEDTTSANGSLSTSDMASNNKNTASTSEVTSTSEMQTKSEKASEVTDEQNTNFETENIAKQAIVANKSITTLKATTVSENKESLQAANTGFSVSDPTYPNGMPDNGDNANRYSFEWVKVYSSKNLRGSILVSIDRNDSGTLYIKETKGTNTVELTLTANDASATSNSFAGLTYYYDNVDGNYSFVIKGNGYGLENDYVNYTTGSNKYATITNFVPKKISQTTTYVDENGNSISGIDPVTQSGWTGQDYTTSAGKVVTGYYTIDTNQNGNGKMSQFGKIGAKYEKNYHDGYVRVVYTQTDANGTMQVQIYDRYWSGGTEYLADTESVAASGSTTYTGNSGSTYNIVNPYVNQTQDIQYQYHKLGSLIVKDENGTIISQEQYVNDTTDASEAYYPSVADKPGYIMTAEDADGNTVNMTDIKNGSVPANLSKDTIITLKKDPVSVSQSTSVSMSGSASTSAS</sequence>